<gene>
    <name evidence="2" type="ORF">SAMN04487988_108179</name>
</gene>
<dbReference type="Proteomes" id="UP000199642">
    <property type="component" value="Unassembled WGS sequence"/>
</dbReference>
<keyword evidence="1" id="KW-0175">Coiled coil</keyword>
<dbReference type="Pfam" id="PF18849">
    <property type="entry name" value="baeRF_family7"/>
    <property type="match status" value="1"/>
</dbReference>
<keyword evidence="3" id="KW-1185">Reference proteome</keyword>
<protein>
    <submittedName>
        <fullName evidence="2">Uncharacterized protein</fullName>
    </submittedName>
</protein>
<dbReference type="STRING" id="435880.SAMN04487988_108179"/>
<accession>A0A1I2UXD5</accession>
<dbReference type="EMBL" id="FOPC01000008">
    <property type="protein sequence ID" value="SFG81670.1"/>
    <property type="molecule type" value="Genomic_DNA"/>
</dbReference>
<evidence type="ECO:0000313" key="3">
    <source>
        <dbReference type="Proteomes" id="UP000199642"/>
    </source>
</evidence>
<dbReference type="InterPro" id="IPR040837">
    <property type="entry name" value="Bact_RF_family7"/>
</dbReference>
<sequence length="390" mass="44666">MKIFAKQDFLDLTKIESNPVISIFLPTSRQSSDGYREDMIQLKNQLKEIKSKLQEIWNMEKKQIDKLLNPAHELLDNFEFWQHNSDMLTLYIYEDEMKSIRLPLSLEKASHFIGERPLTFPLIPAINGNGQFYILLLNLDKIHLYCATRDVIQEIILDSEEVALSYTAEEEIDENQAHLQGKGGVGNAGAMFHGHAGGSDEEKKVTILNYFHRMSSMLEPKLNQNPLPLFLAGVDYLIPLYRQASNYGNLQEGHISGSFSPKDQMEIHQNAWELASDLFRKDEDKRFQEFEAKKAERLAIDNDPDTLIKMALTGAVDTLFVNPNHKHLWGKFSPQDHKTTLFDTQKKGAHCLFDLASQKVIETGGKVFHAVPEDFPENQYIKGILRYPAN</sequence>
<name>A0A1I2UXD5_9BACT</name>
<evidence type="ECO:0000256" key="1">
    <source>
        <dbReference type="SAM" id="Coils"/>
    </source>
</evidence>
<organism evidence="2 3">
    <name type="scientific">Algoriphagus hitonicola</name>
    <dbReference type="NCBI Taxonomy" id="435880"/>
    <lineage>
        <taxon>Bacteria</taxon>
        <taxon>Pseudomonadati</taxon>
        <taxon>Bacteroidota</taxon>
        <taxon>Cytophagia</taxon>
        <taxon>Cytophagales</taxon>
        <taxon>Cyclobacteriaceae</taxon>
        <taxon>Algoriphagus</taxon>
    </lineage>
</organism>
<reference evidence="3" key="1">
    <citation type="submission" date="2016-10" db="EMBL/GenBank/DDBJ databases">
        <authorList>
            <person name="Varghese N."/>
            <person name="Submissions S."/>
        </authorList>
    </citation>
    <scope>NUCLEOTIDE SEQUENCE [LARGE SCALE GENOMIC DNA]</scope>
    <source>
        <strain evidence="3">DSM 19315</strain>
    </source>
</reference>
<dbReference type="RefSeq" id="WP_092792126.1">
    <property type="nucleotide sequence ID" value="NZ_FOPC01000008.1"/>
</dbReference>
<dbReference type="AlphaFoldDB" id="A0A1I2UXD5"/>
<evidence type="ECO:0000313" key="2">
    <source>
        <dbReference type="EMBL" id="SFG81670.1"/>
    </source>
</evidence>
<feature type="coiled-coil region" evidence="1">
    <location>
        <begin position="32"/>
        <end position="62"/>
    </location>
</feature>
<proteinExistence type="predicted"/>
<dbReference type="OrthoDB" id="4393931at2"/>